<proteinExistence type="predicted"/>
<evidence type="ECO:0000313" key="2">
    <source>
        <dbReference type="EMBL" id="EHP40620.1"/>
    </source>
</evidence>
<evidence type="ECO:0000313" key="3">
    <source>
        <dbReference type="Proteomes" id="UP000005808"/>
    </source>
</evidence>
<protein>
    <submittedName>
        <fullName evidence="2">Uncharacterized protein</fullName>
    </submittedName>
</protein>
<gene>
    <name evidence="2" type="ORF">OR16_24960</name>
</gene>
<comment type="caution">
    <text evidence="2">The sequence shown here is derived from an EMBL/GenBank/DDBJ whole genome shotgun (WGS) entry which is preliminary data.</text>
</comment>
<organism evidence="2 3">
    <name type="scientific">Cupriavidus basilensis OR16</name>
    <dbReference type="NCBI Taxonomy" id="1127483"/>
    <lineage>
        <taxon>Bacteria</taxon>
        <taxon>Pseudomonadati</taxon>
        <taxon>Pseudomonadota</taxon>
        <taxon>Betaproteobacteria</taxon>
        <taxon>Burkholderiales</taxon>
        <taxon>Burkholderiaceae</taxon>
        <taxon>Cupriavidus</taxon>
    </lineage>
</organism>
<dbReference type="EMBL" id="AHJE01000062">
    <property type="protein sequence ID" value="EHP40620.1"/>
    <property type="molecule type" value="Genomic_DNA"/>
</dbReference>
<feature type="compositionally biased region" description="Basic and acidic residues" evidence="1">
    <location>
        <begin position="112"/>
        <end position="122"/>
    </location>
</feature>
<name>H1SA71_9BURK</name>
<accession>H1SA71</accession>
<reference evidence="2 3" key="1">
    <citation type="journal article" date="2012" name="J. Bacteriol.">
        <title>De Novo Genome Project of Cupriavidus basilensis OR16.</title>
        <authorList>
            <person name="Cserhati M."/>
            <person name="Kriszt B."/>
            <person name="Szoboszlay S."/>
            <person name="Toth A."/>
            <person name="Szabo I."/>
            <person name="Tancsics A."/>
            <person name="Nagy I."/>
            <person name="Horvath B."/>
            <person name="Nagy I."/>
            <person name="Kukolya J."/>
        </authorList>
    </citation>
    <scope>NUCLEOTIDE SEQUENCE [LARGE SCALE GENOMIC DNA]</scope>
    <source>
        <strain evidence="2 3">OR16</strain>
    </source>
</reference>
<feature type="region of interest" description="Disordered" evidence="1">
    <location>
        <begin position="108"/>
        <end position="136"/>
    </location>
</feature>
<sequence length="213" mass="23912">MWYSLTQLHREVRSMSRRLHEQATAQARGDNSDYFAYVLGLVDDLIYRGDARERVVCFASAAEFGISMQHQSERCLLAAMQTGSDAIRVLYWTAVRRLANCWTRVSQSPNSEHSETGNEAHHAGSHKLPAVHKSGASTASRKAALCRRCEELRMGSRNASGHSALYPISERYFQCIGGSVFSEAIQHRCSMCATAWTQHRNAASPFVNWSQDR</sequence>
<dbReference type="AlphaFoldDB" id="H1SA71"/>
<dbReference type="Proteomes" id="UP000005808">
    <property type="component" value="Unassembled WGS sequence"/>
</dbReference>
<evidence type="ECO:0000256" key="1">
    <source>
        <dbReference type="SAM" id="MobiDB-lite"/>
    </source>
</evidence>